<feature type="transmembrane region" description="Helical" evidence="8">
    <location>
        <begin position="209"/>
        <end position="229"/>
    </location>
</feature>
<accession>A0A0C3SBD3</accession>
<feature type="transmembrane region" description="Helical" evidence="8">
    <location>
        <begin position="379"/>
        <end position="401"/>
    </location>
</feature>
<evidence type="ECO:0000256" key="7">
    <source>
        <dbReference type="PIRNR" id="PIRNR002744"/>
    </source>
</evidence>
<comment type="similarity">
    <text evidence="2 7">Belongs to the purine-cytosine permease (2.A.39) family.</text>
</comment>
<comment type="subcellular location">
    <subcellularLocation>
        <location evidence="1">Membrane</location>
        <topology evidence="1">Multi-pass membrane protein</topology>
    </subcellularLocation>
</comment>
<dbReference type="Proteomes" id="UP000053257">
    <property type="component" value="Unassembled WGS sequence"/>
</dbReference>
<dbReference type="PIRSF" id="PIRSF002744">
    <property type="entry name" value="Pur-cyt_permease"/>
    <property type="match status" value="1"/>
</dbReference>
<proteinExistence type="inferred from homology"/>
<feature type="transmembrane region" description="Helical" evidence="8">
    <location>
        <begin position="407"/>
        <end position="429"/>
    </location>
</feature>
<dbReference type="PANTHER" id="PTHR31806:SF5">
    <property type="entry name" value="PURINE-CYTOSINE PERMEASE FCY21"/>
    <property type="match status" value="1"/>
</dbReference>
<dbReference type="InterPro" id="IPR026030">
    <property type="entry name" value="Pur-cyt_permease_Fcy2/21/22"/>
</dbReference>
<keyword evidence="4 8" id="KW-0812">Transmembrane</keyword>
<evidence type="ECO:0000256" key="1">
    <source>
        <dbReference type="ARBA" id="ARBA00004141"/>
    </source>
</evidence>
<feature type="transmembrane region" description="Helical" evidence="8">
    <location>
        <begin position="78"/>
        <end position="101"/>
    </location>
</feature>
<evidence type="ECO:0000256" key="6">
    <source>
        <dbReference type="ARBA" id="ARBA00023136"/>
    </source>
</evidence>
<dbReference type="EMBL" id="KN840460">
    <property type="protein sequence ID" value="KIP09957.1"/>
    <property type="molecule type" value="Genomic_DNA"/>
</dbReference>
<keyword evidence="6 7" id="KW-0472">Membrane</keyword>
<feature type="transmembrane region" description="Helical" evidence="8">
    <location>
        <begin position="285"/>
        <end position="310"/>
    </location>
</feature>
<gene>
    <name evidence="9" type="ORF">PHLGIDRAFT_289650</name>
</gene>
<reference evidence="9 10" key="1">
    <citation type="journal article" date="2014" name="PLoS Genet.">
        <title>Analysis of the Phlebiopsis gigantea genome, transcriptome and secretome provides insight into its pioneer colonization strategies of wood.</title>
        <authorList>
            <person name="Hori C."/>
            <person name="Ishida T."/>
            <person name="Igarashi K."/>
            <person name="Samejima M."/>
            <person name="Suzuki H."/>
            <person name="Master E."/>
            <person name="Ferreira P."/>
            <person name="Ruiz-Duenas F.J."/>
            <person name="Held B."/>
            <person name="Canessa P."/>
            <person name="Larrondo L.F."/>
            <person name="Schmoll M."/>
            <person name="Druzhinina I.S."/>
            <person name="Kubicek C.P."/>
            <person name="Gaskell J.A."/>
            <person name="Kersten P."/>
            <person name="St John F."/>
            <person name="Glasner J."/>
            <person name="Sabat G."/>
            <person name="Splinter BonDurant S."/>
            <person name="Syed K."/>
            <person name="Yadav J."/>
            <person name="Mgbeahuruike A.C."/>
            <person name="Kovalchuk A."/>
            <person name="Asiegbu F.O."/>
            <person name="Lackner G."/>
            <person name="Hoffmeister D."/>
            <person name="Rencoret J."/>
            <person name="Gutierrez A."/>
            <person name="Sun H."/>
            <person name="Lindquist E."/>
            <person name="Barry K."/>
            <person name="Riley R."/>
            <person name="Grigoriev I.V."/>
            <person name="Henrissat B."/>
            <person name="Kues U."/>
            <person name="Berka R.M."/>
            <person name="Martinez A.T."/>
            <person name="Covert S.F."/>
            <person name="Blanchette R.A."/>
            <person name="Cullen D."/>
        </authorList>
    </citation>
    <scope>NUCLEOTIDE SEQUENCE [LARGE SCALE GENOMIC DNA]</scope>
    <source>
        <strain evidence="9 10">11061_1 CR5-6</strain>
    </source>
</reference>
<feature type="transmembrane region" description="Helical" evidence="8">
    <location>
        <begin position="185"/>
        <end position="202"/>
    </location>
</feature>
<evidence type="ECO:0000256" key="8">
    <source>
        <dbReference type="SAM" id="Phobius"/>
    </source>
</evidence>
<evidence type="ECO:0000256" key="5">
    <source>
        <dbReference type="ARBA" id="ARBA00022989"/>
    </source>
</evidence>
<dbReference type="GO" id="GO:0022857">
    <property type="term" value="F:transmembrane transporter activity"/>
    <property type="evidence" value="ECO:0007669"/>
    <property type="project" value="InterPro"/>
</dbReference>
<feature type="transmembrane region" description="Helical" evidence="8">
    <location>
        <begin position="450"/>
        <end position="468"/>
    </location>
</feature>
<evidence type="ECO:0000256" key="4">
    <source>
        <dbReference type="ARBA" id="ARBA00022692"/>
    </source>
</evidence>
<keyword evidence="10" id="KW-1185">Reference proteome</keyword>
<evidence type="ECO:0000256" key="3">
    <source>
        <dbReference type="ARBA" id="ARBA00022448"/>
    </source>
</evidence>
<dbReference type="HOGENOM" id="CLU_026016_2_1_1"/>
<name>A0A0C3SBD3_PHLG1</name>
<dbReference type="GO" id="GO:0005886">
    <property type="term" value="C:plasma membrane"/>
    <property type="evidence" value="ECO:0007669"/>
    <property type="project" value="TreeGrafter"/>
</dbReference>
<evidence type="ECO:0000313" key="9">
    <source>
        <dbReference type="EMBL" id="KIP09957.1"/>
    </source>
</evidence>
<dbReference type="InterPro" id="IPR001248">
    <property type="entry name" value="Pur-cyt_permease"/>
</dbReference>
<evidence type="ECO:0008006" key="11">
    <source>
        <dbReference type="Google" id="ProtNLM"/>
    </source>
</evidence>
<dbReference type="STRING" id="745531.A0A0C3SBD3"/>
<evidence type="ECO:0000313" key="10">
    <source>
        <dbReference type="Proteomes" id="UP000053257"/>
    </source>
</evidence>
<feature type="transmembrane region" description="Helical" evidence="8">
    <location>
        <begin position="107"/>
        <end position="129"/>
    </location>
</feature>
<feature type="transmembrane region" description="Helical" evidence="8">
    <location>
        <begin position="342"/>
        <end position="367"/>
    </location>
</feature>
<keyword evidence="5 8" id="KW-1133">Transmembrane helix</keyword>
<feature type="transmembrane region" description="Helical" evidence="8">
    <location>
        <begin position="150"/>
        <end position="173"/>
    </location>
</feature>
<feature type="transmembrane region" description="Helical" evidence="8">
    <location>
        <begin position="488"/>
        <end position="507"/>
    </location>
</feature>
<dbReference type="Gene3D" id="1.10.4160.10">
    <property type="entry name" value="Hydantoin permease"/>
    <property type="match status" value="1"/>
</dbReference>
<keyword evidence="3 7" id="KW-0813">Transport</keyword>
<dbReference type="AlphaFoldDB" id="A0A0C3SBD3"/>
<dbReference type="Pfam" id="PF02133">
    <property type="entry name" value="Transp_cyt_pur"/>
    <property type="match status" value="1"/>
</dbReference>
<dbReference type="PANTHER" id="PTHR31806">
    <property type="entry name" value="PURINE-CYTOSINE PERMEASE FCY2-RELATED"/>
    <property type="match status" value="1"/>
</dbReference>
<sequence length="520" mass="56812">MEARWSSSSTARSKEKDPEIVLSINEVVEPAPTLYQVSMLKRYTNWLDAWMNSQGLEVHGIEPTTQEQRTDERIYQVFFVWFSANVNIQSFACASIGPAVFGLGVRTSMIACAITDVIACLFPAYFAVFGPKLGTRAMVQSRFSWGYYGAIIPSCLNVLTMEGYSVINCIIGGQTLGAVSSHLNATLGIVITGILSLAVTFCGYKMVHWFEMLSWVPNVLGIITMLAVGGKRVASVPINDPTPASAAPIMTFMSTVVVFIVSWCAIAPDYSVFHSYKASSIKIFLYAYLGLLTSSLLMHLMGSAFTAAALHVPEWRDGLGNGNDVGGLVAAVLSGAGGWGKFLVVAMALTTPSASALSMYSVCTSFMTISTAFARIPRFILAIVSTVILIPVGIVGAIHFYDTFVQILSFMGYWLGPYIGIVLTEHFLFRRSWADYQVEEAWNKPRHPNLPSAWPAVFAFVTSIGLIVVCMSQDEWTGPIASAGTGDIAMIVSFVYCILVYAIARLCEKKWTMRRIIMKN</sequence>
<protein>
    <recommendedName>
        <fullName evidence="11">Purine-cytosine permease</fullName>
    </recommendedName>
</protein>
<feature type="transmembrane region" description="Helical" evidence="8">
    <location>
        <begin position="249"/>
        <end position="273"/>
    </location>
</feature>
<organism evidence="9 10">
    <name type="scientific">Phlebiopsis gigantea (strain 11061_1 CR5-6)</name>
    <name type="common">White-rot fungus</name>
    <name type="synonym">Peniophora gigantea</name>
    <dbReference type="NCBI Taxonomy" id="745531"/>
    <lineage>
        <taxon>Eukaryota</taxon>
        <taxon>Fungi</taxon>
        <taxon>Dikarya</taxon>
        <taxon>Basidiomycota</taxon>
        <taxon>Agaricomycotina</taxon>
        <taxon>Agaricomycetes</taxon>
        <taxon>Polyporales</taxon>
        <taxon>Phanerochaetaceae</taxon>
        <taxon>Phlebiopsis</taxon>
    </lineage>
</organism>
<evidence type="ECO:0000256" key="2">
    <source>
        <dbReference type="ARBA" id="ARBA00008974"/>
    </source>
</evidence>
<dbReference type="OrthoDB" id="2116389at2759"/>